<dbReference type="InterPro" id="IPR036938">
    <property type="entry name" value="PAP2/HPO_sf"/>
</dbReference>
<gene>
    <name evidence="4" type="ORF">BJY16_008214</name>
</gene>
<feature type="domain" description="Phosphatidic acid phosphatase type 2/haloperoxidase" evidence="3">
    <location>
        <begin position="200"/>
        <end position="334"/>
    </location>
</feature>
<evidence type="ECO:0000313" key="4">
    <source>
        <dbReference type="EMBL" id="MBB4744755.1"/>
    </source>
</evidence>
<comment type="caution">
    <text evidence="4">The sequence shown here is derived from an EMBL/GenBank/DDBJ whole genome shotgun (WGS) entry which is preliminary data.</text>
</comment>
<organism evidence="4 5">
    <name type="scientific">Actinoplanes octamycinicus</name>
    <dbReference type="NCBI Taxonomy" id="135948"/>
    <lineage>
        <taxon>Bacteria</taxon>
        <taxon>Bacillati</taxon>
        <taxon>Actinomycetota</taxon>
        <taxon>Actinomycetes</taxon>
        <taxon>Micromonosporales</taxon>
        <taxon>Micromonosporaceae</taxon>
        <taxon>Actinoplanes</taxon>
    </lineage>
</organism>
<dbReference type="SMART" id="SM00014">
    <property type="entry name" value="acidPPc"/>
    <property type="match status" value="1"/>
</dbReference>
<dbReference type="RefSeq" id="WP_185044879.1">
    <property type="nucleotide sequence ID" value="NZ_BOMR01000019.1"/>
</dbReference>
<dbReference type="NCBIfam" id="TIGR02601">
    <property type="entry name" value="autotrns_rpt"/>
    <property type="match status" value="1"/>
</dbReference>
<dbReference type="Proteomes" id="UP000546162">
    <property type="component" value="Unassembled WGS sequence"/>
</dbReference>
<evidence type="ECO:0000313" key="5">
    <source>
        <dbReference type="Proteomes" id="UP000546162"/>
    </source>
</evidence>
<accession>A0A7W7H665</accession>
<dbReference type="Pfam" id="PF12951">
    <property type="entry name" value="PATR"/>
    <property type="match status" value="1"/>
</dbReference>
<feature type="chain" id="PRO_5031262725" evidence="2">
    <location>
        <begin position="30"/>
        <end position="631"/>
    </location>
</feature>
<dbReference type="EMBL" id="JACHNB010000001">
    <property type="protein sequence ID" value="MBB4744755.1"/>
    <property type="molecule type" value="Genomic_DNA"/>
</dbReference>
<dbReference type="Pfam" id="PF01569">
    <property type="entry name" value="PAP2"/>
    <property type="match status" value="1"/>
</dbReference>
<dbReference type="InterPro" id="IPR006311">
    <property type="entry name" value="TAT_signal"/>
</dbReference>
<proteinExistence type="predicted"/>
<name>A0A7W7H665_9ACTN</name>
<evidence type="ECO:0000259" key="3">
    <source>
        <dbReference type="SMART" id="SM00014"/>
    </source>
</evidence>
<feature type="signal peptide" evidence="2">
    <location>
        <begin position="1"/>
        <end position="29"/>
    </location>
</feature>
<dbReference type="AlphaFoldDB" id="A0A7W7H665"/>
<evidence type="ECO:0000256" key="1">
    <source>
        <dbReference type="ARBA" id="ARBA00022729"/>
    </source>
</evidence>
<reference evidence="4 5" key="1">
    <citation type="submission" date="2020-08" db="EMBL/GenBank/DDBJ databases">
        <title>Sequencing the genomes of 1000 actinobacteria strains.</title>
        <authorList>
            <person name="Klenk H.-P."/>
        </authorList>
    </citation>
    <scope>NUCLEOTIDE SEQUENCE [LARGE SCALE GENOMIC DNA]</scope>
    <source>
        <strain evidence="4 5">DSM 45809</strain>
    </source>
</reference>
<dbReference type="Gene3D" id="1.20.144.10">
    <property type="entry name" value="Phosphatidic acid phosphatase type 2/haloperoxidase"/>
    <property type="match status" value="1"/>
</dbReference>
<dbReference type="InterPro" id="IPR000326">
    <property type="entry name" value="PAP2/HPO"/>
</dbReference>
<protein>
    <submittedName>
        <fullName evidence="4">Autotransporter-associated beta strand protein</fullName>
    </submittedName>
</protein>
<keyword evidence="1 2" id="KW-0732">Signal</keyword>
<keyword evidence="5" id="KW-1185">Reference proteome</keyword>
<dbReference type="SUPFAM" id="SSF48317">
    <property type="entry name" value="Acid phosphatase/Vanadium-dependent haloperoxidase"/>
    <property type="match status" value="1"/>
</dbReference>
<sequence length="631" mass="65010">MSSLSRRTLLAGAAGLAAGPALLRSAASAAPEAAPEAAATEAAAEAAAPGTAAPAQAFVDSYRTNVTANLTAETNAAVRILSGFSRVWATGAAWNTGTVLDRAFLRANVRYVAEVTRRRTDAEAAKAFIVDRQHQSYSVIAGLGPLADLYKAGALAVTGITSAPATTPATTVSDAVPAGAPAGSALGAGSPTSPLGKVATLVSTLRGSYSSGNPAKFAFQYPRPWRLAEDSSVTPTGAVDEFGFPVYDSAVVVVPALLRQRGTNPAEDGGYVSGHTNALFLAALAYAYAIPERFQELITTAYDLAHTRIVAGMHSPADVIGGRILATALAAAILRDPATATLKAEARAQARDYFQAQIKSQDLVAYAHRPAERRANAALVRHKHTYDLPAHGKRVPVTVPAGAEVLLETRQPYLDDAQRREVLRTTGLTSGHPILDGPEQWGRLNLFAAADGYGAFDATVAVTLDAARGGFHAADAWRNDIGGRGGLVKLGSGALELSGDNGFRGGVTLARGTLTAGSPTALGEGDVTVTGGTLDLAVDGVRIRGGFRQTGGVLAVTVDPKGKVPLTVGGDATIGGNATVRVAVTRPAKGVTVPVLRARHLRGRFAKVEVTTPGLRAELVTHGDTIAVRIR</sequence>
<dbReference type="InterPro" id="IPR013425">
    <property type="entry name" value="Autotrns_rpt"/>
</dbReference>
<dbReference type="PROSITE" id="PS51318">
    <property type="entry name" value="TAT"/>
    <property type="match status" value="1"/>
</dbReference>
<evidence type="ECO:0000256" key="2">
    <source>
        <dbReference type="SAM" id="SignalP"/>
    </source>
</evidence>